<evidence type="ECO:0000313" key="9">
    <source>
        <dbReference type="EMBL" id="MBN9672104.1"/>
    </source>
</evidence>
<dbReference type="PANTHER" id="PTHR33362">
    <property type="entry name" value="SIALIC ACID TRAP TRANSPORTER PERMEASE PROTEIN SIAT-RELATED"/>
    <property type="match status" value="1"/>
</dbReference>
<feature type="transmembrane region" description="Helical" evidence="7">
    <location>
        <begin position="358"/>
        <end position="383"/>
    </location>
</feature>
<organism evidence="9 10">
    <name type="scientific">Roseibium aggregatum</name>
    <dbReference type="NCBI Taxonomy" id="187304"/>
    <lineage>
        <taxon>Bacteria</taxon>
        <taxon>Pseudomonadati</taxon>
        <taxon>Pseudomonadota</taxon>
        <taxon>Alphaproteobacteria</taxon>
        <taxon>Hyphomicrobiales</taxon>
        <taxon>Stappiaceae</taxon>
        <taxon>Roseibium</taxon>
    </lineage>
</organism>
<dbReference type="PIRSF" id="PIRSF006066">
    <property type="entry name" value="HI0050"/>
    <property type="match status" value="1"/>
</dbReference>
<accession>A0A939J5U7</accession>
<feature type="transmembrane region" description="Helical" evidence="7">
    <location>
        <begin position="130"/>
        <end position="149"/>
    </location>
</feature>
<comment type="caution">
    <text evidence="9">The sequence shown here is derived from an EMBL/GenBank/DDBJ whole genome shotgun (WGS) entry which is preliminary data.</text>
</comment>
<feature type="domain" description="TRAP C4-dicarboxylate transport system permease DctM subunit" evidence="8">
    <location>
        <begin position="6"/>
        <end position="415"/>
    </location>
</feature>
<keyword evidence="3 7" id="KW-0997">Cell inner membrane</keyword>
<dbReference type="PANTHER" id="PTHR33362:SF2">
    <property type="entry name" value="TRAP TRANSPORTER LARGE PERMEASE PROTEIN"/>
    <property type="match status" value="1"/>
</dbReference>
<comment type="similarity">
    <text evidence="7">Belongs to the TRAP transporter large permease family.</text>
</comment>
<proteinExistence type="inferred from homology"/>
<sequence length="425" mass="44397">MAEVLFLTFAVCLVLSMPVVFSLLVASIVAILWGGALPLTVLPHKLVSGIDSYPLLAIPLFIVFGEVVNKGGIGRRIVDFSQALVGSFRGGLAHANVTASMFFGGISGSATADSAAIGSVLIPAMKRGGYPAPFSVAVTATSSVIGIIIPPSVDLILYGWLTDTPMDELFAGGLLPGVLIGFALMAVAYVISKRNGYGVRQPFSLPELARKTGDTFPALVMPLIIIGGILGGVFTVTEAAAAAIVYGLLITWGYYRELKLADLPALFADAARTIGQVMFLLGTAKVFAYVMTVEQVPLKLSQSLFAVLPSSDLFALNVILICLVVGLFLTPAIATIILTPILFPAAQSFGVDPVHFGLMLVSGLALGHVTPPVGLTLLLSASIGGITVEQALRPLLPFLLMLVAIVLLIAYVPAITLLIPELMRG</sequence>
<evidence type="ECO:0000256" key="3">
    <source>
        <dbReference type="ARBA" id="ARBA00022519"/>
    </source>
</evidence>
<evidence type="ECO:0000259" key="8">
    <source>
        <dbReference type="Pfam" id="PF06808"/>
    </source>
</evidence>
<dbReference type="RefSeq" id="WP_207141936.1">
    <property type="nucleotide sequence ID" value="NZ_JAEKJZ010000003.1"/>
</dbReference>
<feature type="transmembrane region" description="Helical" evidence="7">
    <location>
        <begin position="169"/>
        <end position="191"/>
    </location>
</feature>
<evidence type="ECO:0000256" key="5">
    <source>
        <dbReference type="ARBA" id="ARBA00022989"/>
    </source>
</evidence>
<keyword evidence="2" id="KW-1003">Cell membrane</keyword>
<dbReference type="AlphaFoldDB" id="A0A939J5U7"/>
<evidence type="ECO:0000313" key="10">
    <source>
        <dbReference type="Proteomes" id="UP000664096"/>
    </source>
</evidence>
<evidence type="ECO:0000256" key="1">
    <source>
        <dbReference type="ARBA" id="ARBA00004429"/>
    </source>
</evidence>
<dbReference type="NCBIfam" id="TIGR00786">
    <property type="entry name" value="dctM"/>
    <property type="match status" value="1"/>
</dbReference>
<dbReference type="GO" id="GO:0005886">
    <property type="term" value="C:plasma membrane"/>
    <property type="evidence" value="ECO:0007669"/>
    <property type="project" value="UniProtKB-SubCell"/>
</dbReference>
<dbReference type="Pfam" id="PF06808">
    <property type="entry name" value="DctM"/>
    <property type="match status" value="1"/>
</dbReference>
<comment type="subcellular location">
    <subcellularLocation>
        <location evidence="1 7">Cell inner membrane</location>
        <topology evidence="1 7">Multi-pass membrane protein</topology>
    </subcellularLocation>
</comment>
<comment type="function">
    <text evidence="7">Part of the tripartite ATP-independent periplasmic (TRAP) transport system.</text>
</comment>
<keyword evidence="6 7" id="KW-0472">Membrane</keyword>
<keyword evidence="5 7" id="KW-1133">Transmembrane helix</keyword>
<dbReference type="EMBL" id="JAEKJZ010000003">
    <property type="protein sequence ID" value="MBN9672104.1"/>
    <property type="molecule type" value="Genomic_DNA"/>
</dbReference>
<keyword evidence="7" id="KW-0813">Transport</keyword>
<feature type="transmembrane region" description="Helical" evidence="7">
    <location>
        <begin position="50"/>
        <end position="68"/>
    </location>
</feature>
<dbReference type="GO" id="GO:0022857">
    <property type="term" value="F:transmembrane transporter activity"/>
    <property type="evidence" value="ECO:0007669"/>
    <property type="project" value="UniProtKB-UniRule"/>
</dbReference>
<evidence type="ECO:0000256" key="4">
    <source>
        <dbReference type="ARBA" id="ARBA00022692"/>
    </source>
</evidence>
<comment type="subunit">
    <text evidence="7">The complex comprises the extracytoplasmic solute receptor protein and the two transmembrane proteins.</text>
</comment>
<keyword evidence="4 7" id="KW-0812">Transmembrane</keyword>
<comment type="caution">
    <text evidence="7">Lacks conserved residue(s) required for the propagation of feature annotation.</text>
</comment>
<evidence type="ECO:0000256" key="2">
    <source>
        <dbReference type="ARBA" id="ARBA00022475"/>
    </source>
</evidence>
<gene>
    <name evidence="9" type="ORF">JF539_17260</name>
</gene>
<dbReference type="Proteomes" id="UP000664096">
    <property type="component" value="Unassembled WGS sequence"/>
</dbReference>
<feature type="transmembrane region" description="Helical" evidence="7">
    <location>
        <begin position="212"/>
        <end position="233"/>
    </location>
</feature>
<feature type="transmembrane region" description="Helical" evidence="7">
    <location>
        <begin position="313"/>
        <end position="346"/>
    </location>
</feature>
<evidence type="ECO:0000256" key="7">
    <source>
        <dbReference type="RuleBase" id="RU369079"/>
    </source>
</evidence>
<dbReference type="InterPro" id="IPR004681">
    <property type="entry name" value="TRAP_DctM"/>
</dbReference>
<feature type="transmembrane region" description="Helical" evidence="7">
    <location>
        <begin position="276"/>
        <end position="293"/>
    </location>
</feature>
<name>A0A939J5U7_9HYPH</name>
<protein>
    <recommendedName>
        <fullName evidence="7">TRAP transporter large permease protein</fullName>
    </recommendedName>
</protein>
<dbReference type="InterPro" id="IPR010656">
    <property type="entry name" value="DctM"/>
</dbReference>
<evidence type="ECO:0000256" key="6">
    <source>
        <dbReference type="ARBA" id="ARBA00023136"/>
    </source>
</evidence>
<feature type="transmembrane region" description="Helical" evidence="7">
    <location>
        <begin position="395"/>
        <end position="419"/>
    </location>
</feature>
<reference evidence="9" key="1">
    <citation type="submission" date="2020-12" db="EMBL/GenBank/DDBJ databases">
        <title>Oil enriched cultivation method for isolating marine PHA-producing bacteria.</title>
        <authorList>
            <person name="Zheng W."/>
            <person name="Yu S."/>
            <person name="Huang Y."/>
        </authorList>
    </citation>
    <scope>NUCLEOTIDE SEQUENCE</scope>
    <source>
        <strain evidence="9">SY-2-12</strain>
    </source>
</reference>